<comment type="subcellular location">
    <subcellularLocation>
        <location evidence="5">Plastid</location>
        <location evidence="5">Chloroplast membrane</location>
    </subcellularLocation>
</comment>
<gene>
    <name evidence="9" type="ORF">AB1Y20_007868</name>
</gene>
<evidence type="ECO:0000256" key="4">
    <source>
        <dbReference type="ARBA" id="ARBA00022679"/>
    </source>
</evidence>
<evidence type="ECO:0000259" key="7">
    <source>
        <dbReference type="Pfam" id="PF04101"/>
    </source>
</evidence>
<evidence type="ECO:0000256" key="1">
    <source>
        <dbReference type="ARBA" id="ARBA00006962"/>
    </source>
</evidence>
<evidence type="ECO:0000313" key="10">
    <source>
        <dbReference type="Proteomes" id="UP001515480"/>
    </source>
</evidence>
<dbReference type="Pfam" id="PF06925">
    <property type="entry name" value="MGDG_synth"/>
    <property type="match status" value="1"/>
</dbReference>
<dbReference type="EMBL" id="JBGBPQ010000018">
    <property type="protein sequence ID" value="KAL1507006.1"/>
    <property type="molecule type" value="Genomic_DNA"/>
</dbReference>
<dbReference type="InterPro" id="IPR009695">
    <property type="entry name" value="Diacylglyc_glucosyltr_N"/>
</dbReference>
<sequence length="558" mass="60484">MRALEFALTVFLSLMAAALLIDSLTLRHPALLEKLDIHFDLSLDSSLLWSVVISAVCGSVHAVTSTRASEGVPLMVLLLVLHTATYIYDAIEPPPLGKQRILAFAWRHGAATLLSLSLAFAYKIGRTVLKFTRWRRLLTRLERQAASGAEGSASTSQGPVLLLYANVGSGHKRAAEAVRGALLKRGTSPSDIVMLDAMELVPYGFRYVMQVCFQELTQSLAGQHILGFLYDAADHGRAKARFQRTVEDLCMLGMVEKVSELKPSAIVCTHFLPAQLFSGIRAHSAALRRGLPIAVVLTDLDLQYMWVHPVDHYFVPRDDAKRVLQAYQASGTEHLSHSGVTVSGIPIMPEFSAAAEDSRAPNARETRAKCLGMFGLKPLDADPRPVVLLVSSGKQLVLAAYRELLSCVNPVRLLVVMGRQADVRAELEAIPVPPRHCSVVHGFVNDMPSLYRCADLLVSKSGGLTIAEAAAVGLPMVILDPIPGQEQRNADVLLEARAAVKINDLPLLGARVDDILSGNKLAEMSTAIRGLGRPDAAFVVADAVLQKKLRSEAKPKTE</sequence>
<dbReference type="GO" id="GO:0031969">
    <property type="term" value="C:chloroplast membrane"/>
    <property type="evidence" value="ECO:0007669"/>
    <property type="project" value="UniProtKB-SubCell"/>
</dbReference>
<evidence type="ECO:0000256" key="6">
    <source>
        <dbReference type="SAM" id="Phobius"/>
    </source>
</evidence>
<dbReference type="InterPro" id="IPR007235">
    <property type="entry name" value="Glyco_trans_28_C"/>
</dbReference>
<evidence type="ECO:0000256" key="2">
    <source>
        <dbReference type="ARBA" id="ARBA00012615"/>
    </source>
</evidence>
<dbReference type="EC" id="2.4.1.46" evidence="2"/>
<keyword evidence="3" id="KW-0328">Glycosyltransferase</keyword>
<protein>
    <recommendedName>
        <fullName evidence="2">monogalactosyldiacylglycerol synthase</fullName>
        <ecNumber evidence="2">2.4.1.46</ecNumber>
    </recommendedName>
</protein>
<dbReference type="PANTHER" id="PTHR43025">
    <property type="entry name" value="MONOGALACTOSYLDIACYLGLYCEROL SYNTHASE"/>
    <property type="match status" value="1"/>
</dbReference>
<dbReference type="Pfam" id="PF04101">
    <property type="entry name" value="Glyco_tran_28_C"/>
    <property type="match status" value="1"/>
</dbReference>
<keyword evidence="6" id="KW-0812">Transmembrane</keyword>
<keyword evidence="6" id="KW-1133">Transmembrane helix</keyword>
<evidence type="ECO:0000256" key="3">
    <source>
        <dbReference type="ARBA" id="ARBA00022676"/>
    </source>
</evidence>
<comment type="similarity">
    <text evidence="1">Belongs to the glycosyltransferase 28 family.</text>
</comment>
<dbReference type="GO" id="GO:0009247">
    <property type="term" value="P:glycolipid biosynthetic process"/>
    <property type="evidence" value="ECO:0007669"/>
    <property type="project" value="InterPro"/>
</dbReference>
<keyword evidence="4" id="KW-0808">Transferase</keyword>
<dbReference type="GO" id="GO:0046509">
    <property type="term" value="F:1,2-diacylglycerol 3-beta-galactosyltransferase activity"/>
    <property type="evidence" value="ECO:0007669"/>
    <property type="project" value="UniProtKB-EC"/>
</dbReference>
<keyword evidence="6" id="KW-0472">Membrane</keyword>
<dbReference type="Gene3D" id="3.40.50.2000">
    <property type="entry name" value="Glycogen Phosphorylase B"/>
    <property type="match status" value="1"/>
</dbReference>
<dbReference type="PANTHER" id="PTHR43025:SF3">
    <property type="entry name" value="MONOGALACTOSYLDIACYLGLYCEROL SYNTHASE 1, CHLOROPLASTIC"/>
    <property type="match status" value="1"/>
</dbReference>
<reference evidence="9 10" key="1">
    <citation type="journal article" date="2024" name="Science">
        <title>Giant polyketide synthase enzymes in the biosynthesis of giant marine polyether toxins.</title>
        <authorList>
            <person name="Fallon T.R."/>
            <person name="Shende V.V."/>
            <person name="Wierzbicki I.H."/>
            <person name="Pendleton A.L."/>
            <person name="Watervoot N.F."/>
            <person name="Auber R.P."/>
            <person name="Gonzalez D.J."/>
            <person name="Wisecaver J.H."/>
            <person name="Moore B.S."/>
        </authorList>
    </citation>
    <scope>NUCLEOTIDE SEQUENCE [LARGE SCALE GENOMIC DNA]</scope>
    <source>
        <strain evidence="9 10">12B1</strain>
    </source>
</reference>
<comment type="caution">
    <text evidence="9">The sequence shown here is derived from an EMBL/GenBank/DDBJ whole genome shotgun (WGS) entry which is preliminary data.</text>
</comment>
<feature type="domain" description="Glycosyl transferase family 28 C-terminal" evidence="7">
    <location>
        <begin position="440"/>
        <end position="527"/>
    </location>
</feature>
<dbReference type="AlphaFoldDB" id="A0AB34IUY2"/>
<name>A0AB34IUY2_PRYPA</name>
<feature type="transmembrane region" description="Helical" evidence="6">
    <location>
        <begin position="47"/>
        <end position="64"/>
    </location>
</feature>
<feature type="domain" description="Diacylglycerol glucosyltransferase N-terminal" evidence="8">
    <location>
        <begin position="171"/>
        <end position="347"/>
    </location>
</feature>
<dbReference type="SUPFAM" id="SSF53756">
    <property type="entry name" value="UDP-Glycosyltransferase/glycogen phosphorylase"/>
    <property type="match status" value="1"/>
</dbReference>
<keyword evidence="10" id="KW-1185">Reference proteome</keyword>
<proteinExistence type="inferred from homology"/>
<dbReference type="Proteomes" id="UP001515480">
    <property type="component" value="Unassembled WGS sequence"/>
</dbReference>
<evidence type="ECO:0000313" key="9">
    <source>
        <dbReference type="EMBL" id="KAL1507006.1"/>
    </source>
</evidence>
<dbReference type="InterPro" id="IPR050519">
    <property type="entry name" value="Glycosyltransf_28_UgtP"/>
</dbReference>
<feature type="transmembrane region" description="Helical" evidence="6">
    <location>
        <begin position="71"/>
        <end position="88"/>
    </location>
</feature>
<organism evidence="9 10">
    <name type="scientific">Prymnesium parvum</name>
    <name type="common">Toxic golden alga</name>
    <dbReference type="NCBI Taxonomy" id="97485"/>
    <lineage>
        <taxon>Eukaryota</taxon>
        <taxon>Haptista</taxon>
        <taxon>Haptophyta</taxon>
        <taxon>Prymnesiophyceae</taxon>
        <taxon>Prymnesiales</taxon>
        <taxon>Prymnesiaceae</taxon>
        <taxon>Prymnesium</taxon>
    </lineage>
</organism>
<accession>A0AB34IUY2</accession>
<evidence type="ECO:0000256" key="5">
    <source>
        <dbReference type="ARBA" id="ARBA00046299"/>
    </source>
</evidence>
<feature type="transmembrane region" description="Helical" evidence="6">
    <location>
        <begin position="108"/>
        <end position="125"/>
    </location>
</feature>
<evidence type="ECO:0000259" key="8">
    <source>
        <dbReference type="Pfam" id="PF06925"/>
    </source>
</evidence>